<dbReference type="EMBL" id="CALNXJ010000007">
    <property type="protein sequence ID" value="CAH3044200.1"/>
    <property type="molecule type" value="Genomic_DNA"/>
</dbReference>
<keyword evidence="2" id="KW-1185">Reference proteome</keyword>
<accession>A0AAU9W6X1</accession>
<organism evidence="1 2">
    <name type="scientific">Pocillopora meandrina</name>
    <dbReference type="NCBI Taxonomy" id="46732"/>
    <lineage>
        <taxon>Eukaryota</taxon>
        <taxon>Metazoa</taxon>
        <taxon>Cnidaria</taxon>
        <taxon>Anthozoa</taxon>
        <taxon>Hexacorallia</taxon>
        <taxon>Scleractinia</taxon>
        <taxon>Astrocoeniina</taxon>
        <taxon>Pocilloporidae</taxon>
        <taxon>Pocillopora</taxon>
    </lineage>
</organism>
<proteinExistence type="predicted"/>
<protein>
    <submittedName>
        <fullName evidence="1">Uncharacterized protein</fullName>
    </submittedName>
</protein>
<reference evidence="1 2" key="1">
    <citation type="submission" date="2022-05" db="EMBL/GenBank/DDBJ databases">
        <authorList>
            <consortium name="Genoscope - CEA"/>
            <person name="William W."/>
        </authorList>
    </citation>
    <scope>NUCLEOTIDE SEQUENCE [LARGE SCALE GENOMIC DNA]</scope>
</reference>
<evidence type="ECO:0000313" key="2">
    <source>
        <dbReference type="Proteomes" id="UP001159428"/>
    </source>
</evidence>
<dbReference type="Proteomes" id="UP001159428">
    <property type="component" value="Unassembled WGS sequence"/>
</dbReference>
<comment type="caution">
    <text evidence="1">The sequence shown here is derived from an EMBL/GenBank/DDBJ whole genome shotgun (WGS) entry which is preliminary data.</text>
</comment>
<name>A0AAU9W6X1_9CNID</name>
<evidence type="ECO:0000313" key="1">
    <source>
        <dbReference type="EMBL" id="CAH3044200.1"/>
    </source>
</evidence>
<gene>
    <name evidence="1" type="ORF">PMEA_00031019</name>
</gene>
<sequence length="85" mass="10110">MVDTENKKKEKKNKHINKTRVKFFKGNKNTRARRVPVSMAEEGDSIVNDPDLELLLPLREGFFNWTFKRDSDFTFPMELTFVCRQ</sequence>
<dbReference type="AlphaFoldDB" id="A0AAU9W6X1"/>